<proteinExistence type="predicted"/>
<keyword evidence="1" id="KW-1133">Transmembrane helix</keyword>
<sequence length="48" mass="5026">MVDFLVVAIILFCVGLIVYRGVKNKKAGINTGCGCGCSSCDKNCGKNI</sequence>
<evidence type="ECO:0000256" key="1">
    <source>
        <dbReference type="SAM" id="Phobius"/>
    </source>
</evidence>
<dbReference type="EMBL" id="FOYZ01000003">
    <property type="protein sequence ID" value="SFR68521.1"/>
    <property type="molecule type" value="Genomic_DNA"/>
</dbReference>
<name>A0A1I6IPE4_9FIRM</name>
<keyword evidence="1" id="KW-0812">Transmembrane</keyword>
<reference evidence="2 3" key="1">
    <citation type="submission" date="2016-10" db="EMBL/GenBank/DDBJ databases">
        <authorList>
            <person name="de Groot N.N."/>
        </authorList>
    </citation>
    <scope>NUCLEOTIDE SEQUENCE [LARGE SCALE GENOMIC DNA]</scope>
    <source>
        <strain evidence="2 3">743A</strain>
    </source>
</reference>
<keyword evidence="3" id="KW-1185">Reference proteome</keyword>
<organism evidence="2 3">
    <name type="scientific">Anaeromicropila populeti</name>
    <dbReference type="NCBI Taxonomy" id="37658"/>
    <lineage>
        <taxon>Bacteria</taxon>
        <taxon>Bacillati</taxon>
        <taxon>Bacillota</taxon>
        <taxon>Clostridia</taxon>
        <taxon>Lachnospirales</taxon>
        <taxon>Lachnospiraceae</taxon>
        <taxon>Anaeromicropila</taxon>
    </lineage>
</organism>
<protein>
    <submittedName>
        <fullName evidence="2">Virus attachment protein p12 family protein</fullName>
    </submittedName>
</protein>
<dbReference type="Pfam" id="PF12669">
    <property type="entry name" value="FeoB_associated"/>
    <property type="match status" value="1"/>
</dbReference>
<accession>A0A1I6IPE4</accession>
<gene>
    <name evidence="2" type="ORF">SAMN05661086_00977</name>
</gene>
<feature type="transmembrane region" description="Helical" evidence="1">
    <location>
        <begin position="6"/>
        <end position="22"/>
    </location>
</feature>
<dbReference type="Proteomes" id="UP000199659">
    <property type="component" value="Unassembled WGS sequence"/>
</dbReference>
<dbReference type="STRING" id="37658.SAMN05661086_00977"/>
<keyword evidence="1" id="KW-0472">Membrane</keyword>
<dbReference type="RefSeq" id="WP_143099128.1">
    <property type="nucleotide sequence ID" value="NZ_FOYZ01000003.1"/>
</dbReference>
<evidence type="ECO:0000313" key="3">
    <source>
        <dbReference type="Proteomes" id="UP000199659"/>
    </source>
</evidence>
<evidence type="ECO:0000313" key="2">
    <source>
        <dbReference type="EMBL" id="SFR68521.1"/>
    </source>
</evidence>
<dbReference type="AlphaFoldDB" id="A0A1I6IPE4"/>